<reference evidence="1" key="2">
    <citation type="journal article" date="2023" name="IMA Fungus">
        <title>Comparative genomic study of the Penicillium genus elucidates a diverse pangenome and 15 lateral gene transfer events.</title>
        <authorList>
            <person name="Petersen C."/>
            <person name="Sorensen T."/>
            <person name="Nielsen M.R."/>
            <person name="Sondergaard T.E."/>
            <person name="Sorensen J.L."/>
            <person name="Fitzpatrick D.A."/>
            <person name="Frisvad J.C."/>
            <person name="Nielsen K.L."/>
        </authorList>
    </citation>
    <scope>NUCLEOTIDE SEQUENCE</scope>
    <source>
        <strain evidence="1">IBT 20477</strain>
    </source>
</reference>
<dbReference type="Pfam" id="PF11905">
    <property type="entry name" value="DUF3425"/>
    <property type="match status" value="1"/>
</dbReference>
<sequence>MEIEPLESMITQPTTSVSDEVKAADWAEITDQAEHRRRQNPINQRAYSMLAPSPRSCCIRWIVVDRSSGRRQRMQGKQEILIPKNITHASFAASSSSSAPPGQLILPKGNAQPMDESYGCPNIDLYQDLLKQFTKAAYQSYMQESPTSDHLVTLTKFNVFRAFDHNMRLIGMVPSGFNDDTISLFNTLRSDQSPDAYKHIPPSLRPTPIQRQIPHHPWLDFFPIPKMRQNLLQAVEGWDDEELCHDIMGFWEPTSVTSGLLVWGEPWDVRNWEVTEVFLKKWPWVVRGCPDLITSTNAWRAKRGERLIFRYV</sequence>
<gene>
    <name evidence="1" type="ORF">N7449_012403</name>
</gene>
<dbReference type="AlphaFoldDB" id="A0A9W9IRP4"/>
<accession>A0A9W9IRP4</accession>
<dbReference type="Proteomes" id="UP001150942">
    <property type="component" value="Unassembled WGS sequence"/>
</dbReference>
<evidence type="ECO:0000313" key="1">
    <source>
        <dbReference type="EMBL" id="KAJ5182256.1"/>
    </source>
</evidence>
<comment type="caution">
    <text evidence="1">The sequence shown here is derived from an EMBL/GenBank/DDBJ whole genome shotgun (WGS) entry which is preliminary data.</text>
</comment>
<dbReference type="PANTHER" id="PTHR38116">
    <property type="entry name" value="CHROMOSOME 7, WHOLE GENOME SHOTGUN SEQUENCE"/>
    <property type="match status" value="1"/>
</dbReference>
<organism evidence="1 2">
    <name type="scientific">Penicillium cf. viridicatum</name>
    <dbReference type="NCBI Taxonomy" id="2972119"/>
    <lineage>
        <taxon>Eukaryota</taxon>
        <taxon>Fungi</taxon>
        <taxon>Dikarya</taxon>
        <taxon>Ascomycota</taxon>
        <taxon>Pezizomycotina</taxon>
        <taxon>Eurotiomycetes</taxon>
        <taxon>Eurotiomycetidae</taxon>
        <taxon>Eurotiales</taxon>
        <taxon>Aspergillaceae</taxon>
        <taxon>Penicillium</taxon>
    </lineage>
</organism>
<dbReference type="PANTHER" id="PTHR38116:SF8">
    <property type="entry name" value="BZIP DOMAIN-CONTAINING PROTEIN"/>
    <property type="match status" value="1"/>
</dbReference>
<dbReference type="EMBL" id="JAPQKQ010000009">
    <property type="protein sequence ID" value="KAJ5182256.1"/>
    <property type="molecule type" value="Genomic_DNA"/>
</dbReference>
<name>A0A9W9IRP4_9EURO</name>
<reference evidence="1" key="1">
    <citation type="submission" date="2022-11" db="EMBL/GenBank/DDBJ databases">
        <authorList>
            <person name="Petersen C."/>
        </authorList>
    </citation>
    <scope>NUCLEOTIDE SEQUENCE</scope>
    <source>
        <strain evidence="1">IBT 20477</strain>
    </source>
</reference>
<evidence type="ECO:0000313" key="2">
    <source>
        <dbReference type="Proteomes" id="UP001150942"/>
    </source>
</evidence>
<proteinExistence type="predicted"/>
<keyword evidence="2" id="KW-1185">Reference proteome</keyword>
<dbReference type="OrthoDB" id="2245989at2759"/>
<dbReference type="InterPro" id="IPR021833">
    <property type="entry name" value="DUF3425"/>
</dbReference>
<protein>
    <submittedName>
        <fullName evidence="1">Uncharacterized protein</fullName>
    </submittedName>
</protein>